<dbReference type="InterPro" id="IPR029058">
    <property type="entry name" value="AB_hydrolase_fold"/>
</dbReference>
<dbReference type="Proteomes" id="UP001258181">
    <property type="component" value="Unassembled WGS sequence"/>
</dbReference>
<sequence length="706" mass="78327">MINSIKKPSPSEENISQISITTRDQDLVEIAGYHSYRTLTKDKKVPVNGNWYKVMNTNYNHPTGLDAVTLKNTATGEIIIAYTGTDSSQGTDLVTDANLLSDRMPSQLQAARDYFDFVENKIGHVSYVCGNSLGGGNANAVGVLHPDVKTVTLNPALLPDGVVDPDKKYTNITNYFSKYDGLTKIETALNLGHRIPGKQYVINNGIPELSKFATNHTGYIGNNDDNGIQYYIVGEPGKPGYGKIYIDADAHIVSSIWTGKPLYSEKTERIHIDQKQMDVLATSLKSHVIKRVDLVETYLKHSNEIVQDEGSRYYERLSRLQETFRTMFEEAAGSPLFAGITTSGYLLKSSIDGLITLLNTAESKAQALNFVLNSPPAEIVEHVFHQNISTESLFTDARNFLLMIRSDVDNLAQVLPHFVASKIPELFEGGTDHFMDAVVGELQAHYTIISNNNKLIGKHLADYERQVTYVAADFENRDTLLAEAIRNGATASLGAPTTEATQTYHLEGSPYLKMGMKLLEIQLELAFSKVTQVSHTVLLPILVGLEGFTRMLEQTLESISSVIKGGLQVALNGTVPGKLIGFFTDFDDKIRQKVYDALEPIDEMADTVEGLRRGIGNLIIFYPQLLQNFKPYLYSALFSQTKYYNVHLYNLAAMGILEEMDLLFKDIVYQLSDQEANAIDALCDVSSAVKHNMKILNEQVDRGTIT</sequence>
<comment type="caution">
    <text evidence="1">The sequence shown here is derived from an EMBL/GenBank/DDBJ whole genome shotgun (WGS) entry which is preliminary data.</text>
</comment>
<dbReference type="NCBIfam" id="NF047388">
    <property type="entry name" value="SA1320_fam"/>
    <property type="match status" value="1"/>
</dbReference>
<protein>
    <submittedName>
        <fullName evidence="1">Uncharacterized protein</fullName>
    </submittedName>
</protein>
<name>A0ABU1U1F1_9BACL</name>
<proteinExistence type="predicted"/>
<reference evidence="1 2" key="1">
    <citation type="submission" date="2023-07" db="EMBL/GenBank/DDBJ databases">
        <title>Sorghum-associated microbial communities from plants grown in Nebraska, USA.</title>
        <authorList>
            <person name="Schachtman D."/>
        </authorList>
    </citation>
    <scope>NUCLEOTIDE SEQUENCE [LARGE SCALE GENOMIC DNA]</scope>
    <source>
        <strain evidence="1 2">BE211</strain>
    </source>
</reference>
<evidence type="ECO:0000313" key="2">
    <source>
        <dbReference type="Proteomes" id="UP001258181"/>
    </source>
</evidence>
<organism evidence="1 2">
    <name type="scientific">Fictibacillus barbaricus</name>
    <dbReference type="NCBI Taxonomy" id="182136"/>
    <lineage>
        <taxon>Bacteria</taxon>
        <taxon>Bacillati</taxon>
        <taxon>Bacillota</taxon>
        <taxon>Bacilli</taxon>
        <taxon>Bacillales</taxon>
        <taxon>Fictibacillaceae</taxon>
        <taxon>Fictibacillus</taxon>
    </lineage>
</organism>
<gene>
    <name evidence="1" type="ORF">J2X07_002270</name>
</gene>
<accession>A0ABU1U1F1</accession>
<dbReference type="SUPFAM" id="SSF53474">
    <property type="entry name" value="alpha/beta-Hydrolases"/>
    <property type="match status" value="1"/>
</dbReference>
<evidence type="ECO:0000313" key="1">
    <source>
        <dbReference type="EMBL" id="MDR7073284.1"/>
    </source>
</evidence>
<dbReference type="EMBL" id="JAVDWA010000003">
    <property type="protein sequence ID" value="MDR7073284.1"/>
    <property type="molecule type" value="Genomic_DNA"/>
</dbReference>
<keyword evidence="2" id="KW-1185">Reference proteome</keyword>